<evidence type="ECO:0000313" key="2">
    <source>
        <dbReference type="Proteomes" id="UP001156903"/>
    </source>
</evidence>
<dbReference type="EMBL" id="BSPB01000072">
    <property type="protein sequence ID" value="GLS16686.1"/>
    <property type="molecule type" value="Genomic_DNA"/>
</dbReference>
<dbReference type="RefSeq" id="WP_234267296.1">
    <property type="nucleotide sequence ID" value="NZ_BSPB01000072.1"/>
</dbReference>
<sequence length="86" mass="9621">MSLSTEQLQAAREVVGWAPSLRDAVAIWRSRFPQIRALTVDASDMRSEQPALQLGHRSVYLAASDGHCWHVTQRPEEATALILTQH</sequence>
<name>A0ABQ6CED2_9BURK</name>
<reference evidence="2" key="1">
    <citation type="journal article" date="2019" name="Int. J. Syst. Evol. Microbiol.">
        <title>The Global Catalogue of Microorganisms (GCM) 10K type strain sequencing project: providing services to taxonomists for standard genome sequencing and annotation.</title>
        <authorList>
            <consortium name="The Broad Institute Genomics Platform"/>
            <consortium name="The Broad Institute Genome Sequencing Center for Infectious Disease"/>
            <person name="Wu L."/>
            <person name="Ma J."/>
        </authorList>
    </citation>
    <scope>NUCLEOTIDE SEQUENCE [LARGE SCALE GENOMIC DNA]</scope>
    <source>
        <strain evidence="2">NBRC 109341</strain>
    </source>
</reference>
<dbReference type="Proteomes" id="UP001156903">
    <property type="component" value="Unassembled WGS sequence"/>
</dbReference>
<keyword evidence="2" id="KW-1185">Reference proteome</keyword>
<proteinExistence type="predicted"/>
<protein>
    <submittedName>
        <fullName evidence="1">Uncharacterized protein</fullName>
    </submittedName>
</protein>
<organism evidence="1 2">
    <name type="scientific">Hydrogenophaga electricum</name>
    <dbReference type="NCBI Taxonomy" id="1230953"/>
    <lineage>
        <taxon>Bacteria</taxon>
        <taxon>Pseudomonadati</taxon>
        <taxon>Pseudomonadota</taxon>
        <taxon>Betaproteobacteria</taxon>
        <taxon>Burkholderiales</taxon>
        <taxon>Comamonadaceae</taxon>
        <taxon>Hydrogenophaga</taxon>
    </lineage>
</organism>
<comment type="caution">
    <text evidence="1">The sequence shown here is derived from an EMBL/GenBank/DDBJ whole genome shotgun (WGS) entry which is preliminary data.</text>
</comment>
<accession>A0ABQ6CED2</accession>
<evidence type="ECO:0000313" key="1">
    <source>
        <dbReference type="EMBL" id="GLS16686.1"/>
    </source>
</evidence>
<gene>
    <name evidence="1" type="ORF">GCM10007935_41290</name>
</gene>